<keyword evidence="7 16" id="KW-0812">Transmembrane</keyword>
<dbReference type="GO" id="GO:0005524">
    <property type="term" value="F:ATP binding"/>
    <property type="evidence" value="ECO:0007669"/>
    <property type="project" value="UniProtKB-KW"/>
</dbReference>
<dbReference type="Pfam" id="PF02518">
    <property type="entry name" value="HATPase_c"/>
    <property type="match status" value="1"/>
</dbReference>
<evidence type="ECO:0000256" key="5">
    <source>
        <dbReference type="ARBA" id="ARBA00022553"/>
    </source>
</evidence>
<evidence type="ECO:0000256" key="8">
    <source>
        <dbReference type="ARBA" id="ARBA00022741"/>
    </source>
</evidence>
<proteinExistence type="predicted"/>
<gene>
    <name evidence="19" type="ORF">FHX74_001875</name>
</gene>
<comment type="subcellular location">
    <subcellularLocation>
        <location evidence="2">Cell membrane</location>
        <topology evidence="2">Multi-pass membrane protein</topology>
    </subcellularLocation>
</comment>
<evidence type="ECO:0000256" key="16">
    <source>
        <dbReference type="SAM" id="Phobius"/>
    </source>
</evidence>
<dbReference type="Pfam" id="PF13188">
    <property type="entry name" value="PAS_8"/>
    <property type="match status" value="1"/>
</dbReference>
<feature type="region of interest" description="Disordered" evidence="15">
    <location>
        <begin position="701"/>
        <end position="747"/>
    </location>
</feature>
<keyword evidence="9 19" id="KW-0418">Kinase</keyword>
<name>A0A7W3IS59_9ACTN</name>
<evidence type="ECO:0000256" key="4">
    <source>
        <dbReference type="ARBA" id="ARBA00022475"/>
    </source>
</evidence>
<evidence type="ECO:0000256" key="6">
    <source>
        <dbReference type="ARBA" id="ARBA00022679"/>
    </source>
</evidence>
<evidence type="ECO:0000256" key="10">
    <source>
        <dbReference type="ARBA" id="ARBA00022840"/>
    </source>
</evidence>
<evidence type="ECO:0000256" key="2">
    <source>
        <dbReference type="ARBA" id="ARBA00004651"/>
    </source>
</evidence>
<dbReference type="GO" id="GO:0005886">
    <property type="term" value="C:plasma membrane"/>
    <property type="evidence" value="ECO:0007669"/>
    <property type="project" value="UniProtKB-SubCell"/>
</dbReference>
<dbReference type="GO" id="GO:0030295">
    <property type="term" value="F:protein kinase activator activity"/>
    <property type="evidence" value="ECO:0007669"/>
    <property type="project" value="TreeGrafter"/>
</dbReference>
<dbReference type="Pfam" id="PF00512">
    <property type="entry name" value="HisKA"/>
    <property type="match status" value="1"/>
</dbReference>
<keyword evidence="8" id="KW-0547">Nucleotide-binding</keyword>
<dbReference type="RefSeq" id="WP_182559870.1">
    <property type="nucleotide sequence ID" value="NZ_JACGWT010000003.1"/>
</dbReference>
<feature type="transmembrane region" description="Helical" evidence="16">
    <location>
        <begin position="201"/>
        <end position="219"/>
    </location>
</feature>
<dbReference type="SUPFAM" id="SSF55874">
    <property type="entry name" value="ATPase domain of HSP90 chaperone/DNA topoisomerase II/histidine kinase"/>
    <property type="match status" value="1"/>
</dbReference>
<dbReference type="SMART" id="SM00388">
    <property type="entry name" value="HisKA"/>
    <property type="match status" value="1"/>
</dbReference>
<dbReference type="Gene3D" id="3.30.565.10">
    <property type="entry name" value="Histidine kinase-like ATPase, C-terminal domain"/>
    <property type="match status" value="1"/>
</dbReference>
<evidence type="ECO:0000256" key="9">
    <source>
        <dbReference type="ARBA" id="ARBA00022777"/>
    </source>
</evidence>
<feature type="transmembrane region" description="Helical" evidence="16">
    <location>
        <begin position="225"/>
        <end position="240"/>
    </location>
</feature>
<evidence type="ECO:0000259" key="17">
    <source>
        <dbReference type="PROSITE" id="PS50109"/>
    </source>
</evidence>
<dbReference type="PANTHER" id="PTHR42878:SF7">
    <property type="entry name" value="SENSOR HISTIDINE KINASE GLRK"/>
    <property type="match status" value="1"/>
</dbReference>
<comment type="catalytic activity">
    <reaction evidence="1">
        <text>ATP + protein L-histidine = ADP + protein N-phospho-L-histidine.</text>
        <dbReference type="EC" id="2.7.13.3"/>
    </reaction>
</comment>
<accession>A0A7W3IS59</accession>
<dbReference type="EMBL" id="JACGWT010000003">
    <property type="protein sequence ID" value="MBA8794256.1"/>
    <property type="molecule type" value="Genomic_DNA"/>
</dbReference>
<evidence type="ECO:0000259" key="18">
    <source>
        <dbReference type="PROSITE" id="PS50112"/>
    </source>
</evidence>
<dbReference type="Gene3D" id="3.30.450.20">
    <property type="entry name" value="PAS domain"/>
    <property type="match status" value="1"/>
</dbReference>
<evidence type="ECO:0000256" key="13">
    <source>
        <dbReference type="ARBA" id="ARBA00023136"/>
    </source>
</evidence>
<feature type="transmembrane region" description="Helical" evidence="16">
    <location>
        <begin position="54"/>
        <end position="73"/>
    </location>
</feature>
<dbReference type="PROSITE" id="PS50109">
    <property type="entry name" value="HIS_KIN"/>
    <property type="match status" value="1"/>
</dbReference>
<dbReference type="InterPro" id="IPR005467">
    <property type="entry name" value="His_kinase_dom"/>
</dbReference>
<dbReference type="Pfam" id="PF05231">
    <property type="entry name" value="MASE1"/>
    <property type="match status" value="1"/>
</dbReference>
<keyword evidence="10" id="KW-0067">ATP-binding</keyword>
<sequence length="747" mass="78850">MRVRLALSYGSAFLALSVLGRLSLQPSTGLAFFWPAAGVSVAWLLRCRTVRESLQACGVVFVAATAVSLATRAGLPASLLLGAGNVAVAGLPRRLVLLLRDLSFGWRRWRGTHGPRQLGPALPVVQSPADFLLLLVGVGVGAVFSSPAGMLALLVRDAGPRWIDFVAWIVRNGIGALVVGGTILAVSGARRSAGGHRRAPGVEIALIMLATVGSVWLVFRPGQSLVLSFVPLGVVAWAGMRLRPAWAAVQGLLLGAWVAVVVRFFGRGPLGGTLAPQTEALVIQLYIGLTFGLALGIALVVAERDAIAARLRRSEQLAQARAAQLRAITETIQEALVVIDRAGRVVLQNPVAADLVGPDSGAAALEGVGLTDVGGRPLDPAHAPGRRALAGETVRDLTVVVRDDGVPVRVLAVDAAPLWRPEETAPGGTTAAPRPHRLWDGLRPGADEEQTPPQQAVLVFRDVTAAHEKVELLETFAATVAHDLQNPIASVQGWTENALEELDDRLTPDRDGRVRRSLTRIGNGADRAQNLVNDLLGYSTARTAQMRTEPVDLDRLVDQIRREVTEDAGDRRVQVTRGPLGTLLADRGMVRQLLTNLIGNAVKYTDSTRSPEVDVRLTQDGTEVLLTVTDNGIGVPPAHRELVFDAFHRAPTQGRYPGTGLGLAICASVARRHGGRISVSDRPDGRSGSVFTVRLPADLVQPEDRVTEGGAAAPAGTAVRPEPAPARSTSAAPRSGWVADPAVATDG</sequence>
<dbReference type="InterPro" id="IPR035965">
    <property type="entry name" value="PAS-like_dom_sf"/>
</dbReference>
<evidence type="ECO:0000256" key="1">
    <source>
        <dbReference type="ARBA" id="ARBA00000085"/>
    </source>
</evidence>
<dbReference type="Gene3D" id="1.10.287.130">
    <property type="match status" value="1"/>
</dbReference>
<evidence type="ECO:0000256" key="12">
    <source>
        <dbReference type="ARBA" id="ARBA00023012"/>
    </source>
</evidence>
<keyword evidence="12" id="KW-0902">Two-component regulatory system</keyword>
<dbReference type="SUPFAM" id="SSF55785">
    <property type="entry name" value="PYP-like sensor domain (PAS domain)"/>
    <property type="match status" value="1"/>
</dbReference>
<dbReference type="InterPro" id="IPR036097">
    <property type="entry name" value="HisK_dim/P_sf"/>
</dbReference>
<keyword evidence="5" id="KW-0597">Phosphoprotein</keyword>
<protein>
    <recommendedName>
        <fullName evidence="14">Sensor-like histidine kinase SenX3</fullName>
        <ecNumber evidence="3">2.7.13.3</ecNumber>
    </recommendedName>
</protein>
<dbReference type="GO" id="GO:0000156">
    <property type="term" value="F:phosphorelay response regulator activity"/>
    <property type="evidence" value="ECO:0007669"/>
    <property type="project" value="TreeGrafter"/>
</dbReference>
<evidence type="ECO:0000256" key="11">
    <source>
        <dbReference type="ARBA" id="ARBA00022989"/>
    </source>
</evidence>
<dbReference type="InterPro" id="IPR003594">
    <property type="entry name" value="HATPase_dom"/>
</dbReference>
<dbReference type="InterPro" id="IPR050351">
    <property type="entry name" value="BphY/WalK/GraS-like"/>
</dbReference>
<dbReference type="CDD" id="cd00082">
    <property type="entry name" value="HisKA"/>
    <property type="match status" value="1"/>
</dbReference>
<keyword evidence="6" id="KW-0808">Transferase</keyword>
<dbReference type="EC" id="2.7.13.3" evidence="3"/>
<dbReference type="GO" id="GO:0000155">
    <property type="term" value="F:phosphorelay sensor kinase activity"/>
    <property type="evidence" value="ECO:0007669"/>
    <property type="project" value="InterPro"/>
</dbReference>
<evidence type="ECO:0000256" key="15">
    <source>
        <dbReference type="SAM" id="MobiDB-lite"/>
    </source>
</evidence>
<dbReference type="PROSITE" id="PS50112">
    <property type="entry name" value="PAS"/>
    <property type="match status" value="1"/>
</dbReference>
<keyword evidence="4" id="KW-1003">Cell membrane</keyword>
<evidence type="ECO:0000256" key="14">
    <source>
        <dbReference type="ARBA" id="ARBA00039401"/>
    </source>
</evidence>
<feature type="transmembrane region" description="Helical" evidence="16">
    <location>
        <begin position="131"/>
        <end position="153"/>
    </location>
</feature>
<organism evidence="19 20">
    <name type="scientific">Microlunatus kandeliicorticis</name>
    <dbReference type="NCBI Taxonomy" id="1759536"/>
    <lineage>
        <taxon>Bacteria</taxon>
        <taxon>Bacillati</taxon>
        <taxon>Actinomycetota</taxon>
        <taxon>Actinomycetes</taxon>
        <taxon>Propionibacteriales</taxon>
        <taxon>Propionibacteriaceae</taxon>
        <taxon>Microlunatus</taxon>
    </lineage>
</organism>
<keyword evidence="20" id="KW-1185">Reference proteome</keyword>
<dbReference type="SMART" id="SM00387">
    <property type="entry name" value="HATPase_c"/>
    <property type="match status" value="1"/>
</dbReference>
<feature type="transmembrane region" description="Helical" evidence="16">
    <location>
        <begin position="30"/>
        <end position="47"/>
    </location>
</feature>
<evidence type="ECO:0000313" key="19">
    <source>
        <dbReference type="EMBL" id="MBA8794256.1"/>
    </source>
</evidence>
<evidence type="ECO:0000256" key="3">
    <source>
        <dbReference type="ARBA" id="ARBA00012438"/>
    </source>
</evidence>
<comment type="caution">
    <text evidence="19">The sequence shown here is derived from an EMBL/GenBank/DDBJ whole genome shotgun (WGS) entry which is preliminary data.</text>
</comment>
<evidence type="ECO:0000256" key="7">
    <source>
        <dbReference type="ARBA" id="ARBA00022692"/>
    </source>
</evidence>
<dbReference type="InterPro" id="IPR036890">
    <property type="entry name" value="HATPase_C_sf"/>
</dbReference>
<feature type="domain" description="PAS" evidence="18">
    <location>
        <begin position="321"/>
        <end position="357"/>
    </location>
</feature>
<dbReference type="Proteomes" id="UP000523079">
    <property type="component" value="Unassembled WGS sequence"/>
</dbReference>
<evidence type="ECO:0000313" key="20">
    <source>
        <dbReference type="Proteomes" id="UP000523079"/>
    </source>
</evidence>
<feature type="compositionally biased region" description="Low complexity" evidence="15">
    <location>
        <begin position="709"/>
        <end position="735"/>
    </location>
</feature>
<keyword evidence="13 16" id="KW-0472">Membrane</keyword>
<feature type="transmembrane region" description="Helical" evidence="16">
    <location>
        <begin position="281"/>
        <end position="302"/>
    </location>
</feature>
<feature type="transmembrane region" description="Helical" evidence="16">
    <location>
        <begin position="247"/>
        <end position="266"/>
    </location>
</feature>
<dbReference type="InterPro" id="IPR007895">
    <property type="entry name" value="MASE1"/>
</dbReference>
<dbReference type="PRINTS" id="PR00344">
    <property type="entry name" value="BCTRLSENSOR"/>
</dbReference>
<dbReference type="InterPro" id="IPR003661">
    <property type="entry name" value="HisK_dim/P_dom"/>
</dbReference>
<feature type="domain" description="Histidine kinase" evidence="17">
    <location>
        <begin position="479"/>
        <end position="699"/>
    </location>
</feature>
<dbReference type="GO" id="GO:0007234">
    <property type="term" value="P:osmosensory signaling via phosphorelay pathway"/>
    <property type="evidence" value="ECO:0007669"/>
    <property type="project" value="TreeGrafter"/>
</dbReference>
<dbReference type="PANTHER" id="PTHR42878">
    <property type="entry name" value="TWO-COMPONENT HISTIDINE KINASE"/>
    <property type="match status" value="1"/>
</dbReference>
<dbReference type="AlphaFoldDB" id="A0A7W3IS59"/>
<dbReference type="InterPro" id="IPR000014">
    <property type="entry name" value="PAS"/>
</dbReference>
<reference evidence="19 20" key="1">
    <citation type="submission" date="2020-07" db="EMBL/GenBank/DDBJ databases">
        <title>Sequencing the genomes of 1000 actinobacteria strains.</title>
        <authorList>
            <person name="Klenk H.-P."/>
        </authorList>
    </citation>
    <scope>NUCLEOTIDE SEQUENCE [LARGE SCALE GENOMIC DNA]</scope>
    <source>
        <strain evidence="19 20">DSM 100723</strain>
    </source>
</reference>
<dbReference type="InterPro" id="IPR004358">
    <property type="entry name" value="Sig_transdc_His_kin-like_C"/>
</dbReference>
<dbReference type="SUPFAM" id="SSF47384">
    <property type="entry name" value="Homodimeric domain of signal transducing histidine kinase"/>
    <property type="match status" value="1"/>
</dbReference>
<keyword evidence="11 16" id="KW-1133">Transmembrane helix</keyword>
<dbReference type="CDD" id="cd00075">
    <property type="entry name" value="HATPase"/>
    <property type="match status" value="1"/>
</dbReference>
<feature type="transmembrane region" description="Helical" evidence="16">
    <location>
        <begin position="165"/>
        <end position="189"/>
    </location>
</feature>